<accession>A0A445M6S9</accession>
<dbReference type="AlphaFoldDB" id="A0A445M6S9"/>
<protein>
    <submittedName>
        <fullName evidence="1">Uncharacterized protein</fullName>
    </submittedName>
</protein>
<dbReference type="GO" id="GO:0009570">
    <property type="term" value="C:chloroplast stroma"/>
    <property type="evidence" value="ECO:0007669"/>
    <property type="project" value="TreeGrafter"/>
</dbReference>
<keyword evidence="2" id="KW-1185">Reference proteome</keyword>
<evidence type="ECO:0000313" key="1">
    <source>
        <dbReference type="EMBL" id="RZC31091.1"/>
    </source>
</evidence>
<name>A0A445M6S9_GLYSO</name>
<dbReference type="Proteomes" id="UP000289340">
    <property type="component" value="Chromosome 1"/>
</dbReference>
<gene>
    <name evidence="1" type="ORF">D0Y65_002199</name>
</gene>
<dbReference type="EMBL" id="QZWG01000001">
    <property type="protein sequence ID" value="RZC31091.1"/>
    <property type="molecule type" value="Genomic_DNA"/>
</dbReference>
<proteinExistence type="predicted"/>
<evidence type="ECO:0000313" key="2">
    <source>
        <dbReference type="Proteomes" id="UP000289340"/>
    </source>
</evidence>
<organism evidence="1 2">
    <name type="scientific">Glycine soja</name>
    <name type="common">Wild soybean</name>
    <dbReference type="NCBI Taxonomy" id="3848"/>
    <lineage>
        <taxon>Eukaryota</taxon>
        <taxon>Viridiplantae</taxon>
        <taxon>Streptophyta</taxon>
        <taxon>Embryophyta</taxon>
        <taxon>Tracheophyta</taxon>
        <taxon>Spermatophyta</taxon>
        <taxon>Magnoliopsida</taxon>
        <taxon>eudicotyledons</taxon>
        <taxon>Gunneridae</taxon>
        <taxon>Pentapetalae</taxon>
        <taxon>rosids</taxon>
        <taxon>fabids</taxon>
        <taxon>Fabales</taxon>
        <taxon>Fabaceae</taxon>
        <taxon>Papilionoideae</taxon>
        <taxon>50 kb inversion clade</taxon>
        <taxon>NPAAA clade</taxon>
        <taxon>indigoferoid/millettioid clade</taxon>
        <taxon>Phaseoleae</taxon>
        <taxon>Glycine</taxon>
        <taxon>Glycine subgen. Soja</taxon>
    </lineage>
</organism>
<reference evidence="1 2" key="1">
    <citation type="submission" date="2018-09" db="EMBL/GenBank/DDBJ databases">
        <title>A high-quality reference genome of wild soybean provides a powerful tool to mine soybean genomes.</title>
        <authorList>
            <person name="Xie M."/>
            <person name="Chung C.Y.L."/>
            <person name="Li M.-W."/>
            <person name="Wong F.-L."/>
            <person name="Chan T.-F."/>
            <person name="Lam H.-M."/>
        </authorList>
    </citation>
    <scope>NUCLEOTIDE SEQUENCE [LARGE SCALE GENOMIC DNA]</scope>
    <source>
        <strain evidence="2">cv. W05</strain>
        <tissue evidence="1">Hypocotyl of etiolated seedlings</tissue>
    </source>
</reference>
<dbReference type="PANTHER" id="PTHR36333:SF1">
    <property type="entry name" value="DIMETHYLALLYL, ADENOSINE TRNA METHYLTHIOTRANSFERASE"/>
    <property type="match status" value="1"/>
</dbReference>
<sequence length="170" mass="19552">MATLSFGIATTSLSAAAGYRRRRPTIVCIGWSRDVPDTPQYLIEYFLDTEAQEIEFEIARMRPRLNEEFFAQLKFELTKHRFLHMEDRQIELEALEKAIQEGLARANLTKILTSKDVKATLLEMVEKNEINRSLLALQDENIASAQKGNQKQAAEYMEKLRGAVLRYITV</sequence>
<dbReference type="PANTHER" id="PTHR36333">
    <property type="entry name" value="DIMETHYLALLYL, ADENOSINE TRNA METHYLTHIOTRANSFERASE"/>
    <property type="match status" value="1"/>
</dbReference>
<comment type="caution">
    <text evidence="1">The sequence shown here is derived from an EMBL/GenBank/DDBJ whole genome shotgun (WGS) entry which is preliminary data.</text>
</comment>